<dbReference type="PANTHER" id="PTHR48070">
    <property type="entry name" value="ESTERASE OVCA2"/>
    <property type="match status" value="1"/>
</dbReference>
<dbReference type="AlphaFoldDB" id="A0AAN6ZCN1"/>
<dbReference type="Pfam" id="PF03959">
    <property type="entry name" value="FSH1"/>
    <property type="match status" value="1"/>
</dbReference>
<dbReference type="Gene3D" id="3.40.50.1820">
    <property type="entry name" value="alpha/beta hydrolase"/>
    <property type="match status" value="1"/>
</dbReference>
<organism evidence="3 4">
    <name type="scientific">Trichocladium antarcticum</name>
    <dbReference type="NCBI Taxonomy" id="1450529"/>
    <lineage>
        <taxon>Eukaryota</taxon>
        <taxon>Fungi</taxon>
        <taxon>Dikarya</taxon>
        <taxon>Ascomycota</taxon>
        <taxon>Pezizomycotina</taxon>
        <taxon>Sordariomycetes</taxon>
        <taxon>Sordariomycetidae</taxon>
        <taxon>Sordariales</taxon>
        <taxon>Chaetomiaceae</taxon>
        <taxon>Trichocladium</taxon>
    </lineage>
</organism>
<protein>
    <recommendedName>
        <fullName evidence="2">Serine hydrolase domain-containing protein</fullName>
    </recommendedName>
</protein>
<dbReference type="InterPro" id="IPR050593">
    <property type="entry name" value="LovG"/>
</dbReference>
<dbReference type="InterPro" id="IPR029058">
    <property type="entry name" value="AB_hydrolase_fold"/>
</dbReference>
<dbReference type="GO" id="GO:0005737">
    <property type="term" value="C:cytoplasm"/>
    <property type="evidence" value="ECO:0007669"/>
    <property type="project" value="TreeGrafter"/>
</dbReference>
<proteinExistence type="predicted"/>
<dbReference type="InterPro" id="IPR005645">
    <property type="entry name" value="FSH-like_dom"/>
</dbReference>
<reference evidence="3" key="1">
    <citation type="journal article" date="2023" name="Mol. Phylogenet. Evol.">
        <title>Genome-scale phylogeny and comparative genomics of the fungal order Sordariales.</title>
        <authorList>
            <person name="Hensen N."/>
            <person name="Bonometti L."/>
            <person name="Westerberg I."/>
            <person name="Brannstrom I.O."/>
            <person name="Guillou S."/>
            <person name="Cros-Aarteil S."/>
            <person name="Calhoun S."/>
            <person name="Haridas S."/>
            <person name="Kuo A."/>
            <person name="Mondo S."/>
            <person name="Pangilinan J."/>
            <person name="Riley R."/>
            <person name="LaButti K."/>
            <person name="Andreopoulos B."/>
            <person name="Lipzen A."/>
            <person name="Chen C."/>
            <person name="Yan M."/>
            <person name="Daum C."/>
            <person name="Ng V."/>
            <person name="Clum A."/>
            <person name="Steindorff A."/>
            <person name="Ohm R.A."/>
            <person name="Martin F."/>
            <person name="Silar P."/>
            <person name="Natvig D.O."/>
            <person name="Lalanne C."/>
            <person name="Gautier V."/>
            <person name="Ament-Velasquez S.L."/>
            <person name="Kruys A."/>
            <person name="Hutchinson M.I."/>
            <person name="Powell A.J."/>
            <person name="Barry K."/>
            <person name="Miller A.N."/>
            <person name="Grigoriev I.V."/>
            <person name="Debuchy R."/>
            <person name="Gladieux P."/>
            <person name="Hiltunen Thoren M."/>
            <person name="Johannesson H."/>
        </authorList>
    </citation>
    <scope>NUCLEOTIDE SEQUENCE</scope>
    <source>
        <strain evidence="3">CBS 123565</strain>
    </source>
</reference>
<evidence type="ECO:0000259" key="2">
    <source>
        <dbReference type="Pfam" id="PF03959"/>
    </source>
</evidence>
<comment type="caution">
    <text evidence="3">The sequence shown here is derived from an EMBL/GenBank/DDBJ whole genome shotgun (WGS) entry which is preliminary data.</text>
</comment>
<name>A0AAN6ZCN1_9PEZI</name>
<accession>A0AAN6ZCN1</accession>
<keyword evidence="4" id="KW-1185">Reference proteome</keyword>
<dbReference type="GO" id="GO:0019748">
    <property type="term" value="P:secondary metabolic process"/>
    <property type="evidence" value="ECO:0007669"/>
    <property type="project" value="TreeGrafter"/>
</dbReference>
<dbReference type="EMBL" id="MU853409">
    <property type="protein sequence ID" value="KAK4134180.1"/>
    <property type="molecule type" value="Genomic_DNA"/>
</dbReference>
<evidence type="ECO:0000313" key="3">
    <source>
        <dbReference type="EMBL" id="KAK4134180.1"/>
    </source>
</evidence>
<keyword evidence="1" id="KW-0378">Hydrolase</keyword>
<dbReference type="GO" id="GO:0016787">
    <property type="term" value="F:hydrolase activity"/>
    <property type="evidence" value="ECO:0007669"/>
    <property type="project" value="UniProtKB-KW"/>
</dbReference>
<dbReference type="GO" id="GO:0005634">
    <property type="term" value="C:nucleus"/>
    <property type="evidence" value="ECO:0007669"/>
    <property type="project" value="TreeGrafter"/>
</dbReference>
<evidence type="ECO:0000256" key="1">
    <source>
        <dbReference type="ARBA" id="ARBA00022801"/>
    </source>
</evidence>
<sequence>MKVLGLHGHGTSAQIFKSQTAAFRAKLPKHFTFDFADAPYPSAPAPGIQAVFDSGHYTFWPQPTTALIRGAHQWLADHVAAHGPYDAVMGFSQGCALISSFLLRHARETPDALLPFRAAVFVCGGVPLQVLADLGLPGVTPRAHEVNEVTGRLLKETAGRLSELAGDLSKIRPGVGLWDDALGLLHDPAKLPEERDVFGLDFTVMPTEVRIKIPTVHVYGGLDPRWPSSMQLAYFCDDRKMYDHGGGHDIPRSTEVSVKIASLFEELSEKIGRE</sequence>
<reference evidence="3" key="2">
    <citation type="submission" date="2023-05" db="EMBL/GenBank/DDBJ databases">
        <authorList>
            <consortium name="Lawrence Berkeley National Laboratory"/>
            <person name="Steindorff A."/>
            <person name="Hensen N."/>
            <person name="Bonometti L."/>
            <person name="Westerberg I."/>
            <person name="Brannstrom I.O."/>
            <person name="Guillou S."/>
            <person name="Cros-Aarteil S."/>
            <person name="Calhoun S."/>
            <person name="Haridas S."/>
            <person name="Kuo A."/>
            <person name="Mondo S."/>
            <person name="Pangilinan J."/>
            <person name="Riley R."/>
            <person name="Labutti K."/>
            <person name="Andreopoulos B."/>
            <person name="Lipzen A."/>
            <person name="Chen C."/>
            <person name="Yanf M."/>
            <person name="Daum C."/>
            <person name="Ng V."/>
            <person name="Clum A."/>
            <person name="Ohm R."/>
            <person name="Martin F."/>
            <person name="Silar P."/>
            <person name="Natvig D."/>
            <person name="Lalanne C."/>
            <person name="Gautier V."/>
            <person name="Ament-Velasquez S.L."/>
            <person name="Kruys A."/>
            <person name="Hutchinson M.I."/>
            <person name="Powell A.J."/>
            <person name="Barry K."/>
            <person name="Miller A.N."/>
            <person name="Grigoriev I.V."/>
            <person name="Debuchy R."/>
            <person name="Gladieux P."/>
            <person name="Thoren M.H."/>
            <person name="Johannesson H."/>
        </authorList>
    </citation>
    <scope>NUCLEOTIDE SEQUENCE</scope>
    <source>
        <strain evidence="3">CBS 123565</strain>
    </source>
</reference>
<evidence type="ECO:0000313" key="4">
    <source>
        <dbReference type="Proteomes" id="UP001304895"/>
    </source>
</evidence>
<dbReference type="SUPFAM" id="SSF53474">
    <property type="entry name" value="alpha/beta-Hydrolases"/>
    <property type="match status" value="1"/>
</dbReference>
<gene>
    <name evidence="3" type="ORF">BT67DRAFT_310543</name>
</gene>
<dbReference type="Proteomes" id="UP001304895">
    <property type="component" value="Unassembled WGS sequence"/>
</dbReference>
<feature type="domain" description="Serine hydrolase" evidence="2">
    <location>
        <begin position="1"/>
        <end position="258"/>
    </location>
</feature>
<dbReference type="PANTHER" id="PTHR48070:SF7">
    <property type="entry name" value="SERINE HYDROLASE FSH DOMAIN-CONTAINING PROTEIN-RELATED"/>
    <property type="match status" value="1"/>
</dbReference>